<sequence length="574" mass="64220">MQHSGILTRANPALTLDAQGNPDVVFYVYNRSSVCNTTTRLLAELETDCVALSRPHEVYDYELGVWAKAADVVQGQSQATAASSHPTGPVDFTAAVNSCEKCGEWYDTEVDVVVCSLCEMSAHAGCIPIPPYCSEGPEDFRLRASDEDYYYCCPRCSTEKGGAWDEAMLGQFILLDISHWGSPTSKFYPAEIIAHDKNAVSLKLHEFNIYEPTELSPFLESRVVHPQECVEAFTRDSFDYTPWTLGKIKWPVDLDKEAESSTIIKNCPELAAALEDAYPVVFDIARGARDHPACDLLFEWVQEGRGQGATLAERIRATEFSRTRFHLPVLPGDGVVVEEFVLRIWKAVDASSEQNNADPSKPLLIFELVEIVSRVLFLLVAVRVYLGCEPLHDAEVYDLCRRLTPAELAETPATATALRGRLCEHLSVHEKAYYLCQPFARQDEHGNADKTKLPLKVLSRHIGKETRVQYRGIHLSQQIDPSLPALDRRSRLSAVTENDQPYGFRQDPGSNPLEVQSLCLSSLVIKVQSSQPFRIVQPSIEKPPARELRKRNPSVSYSGNDSGHRRSKKRPKRK</sequence>
<protein>
    <recommendedName>
        <fullName evidence="4">PHD-type domain-containing protein</fullName>
    </recommendedName>
</protein>
<proteinExistence type="predicted"/>
<name>A0A9W8JN98_9AGAR</name>
<dbReference type="EMBL" id="JANBPK010000730">
    <property type="protein sequence ID" value="KAJ2933925.1"/>
    <property type="molecule type" value="Genomic_DNA"/>
</dbReference>
<keyword evidence="3" id="KW-1185">Reference proteome</keyword>
<organism evidence="2 3">
    <name type="scientific">Candolleomyces eurysporus</name>
    <dbReference type="NCBI Taxonomy" id="2828524"/>
    <lineage>
        <taxon>Eukaryota</taxon>
        <taxon>Fungi</taxon>
        <taxon>Dikarya</taxon>
        <taxon>Basidiomycota</taxon>
        <taxon>Agaricomycotina</taxon>
        <taxon>Agaricomycetes</taxon>
        <taxon>Agaricomycetidae</taxon>
        <taxon>Agaricales</taxon>
        <taxon>Agaricineae</taxon>
        <taxon>Psathyrellaceae</taxon>
        <taxon>Candolleomyces</taxon>
    </lineage>
</organism>
<dbReference type="AlphaFoldDB" id="A0A9W8JN98"/>
<accession>A0A9W8JN98</accession>
<comment type="caution">
    <text evidence="2">The sequence shown here is derived from an EMBL/GenBank/DDBJ whole genome shotgun (WGS) entry which is preliminary data.</text>
</comment>
<dbReference type="CDD" id="cd15489">
    <property type="entry name" value="PHD_SF"/>
    <property type="match status" value="1"/>
</dbReference>
<evidence type="ECO:0008006" key="4">
    <source>
        <dbReference type="Google" id="ProtNLM"/>
    </source>
</evidence>
<dbReference type="SUPFAM" id="SSF57903">
    <property type="entry name" value="FYVE/PHD zinc finger"/>
    <property type="match status" value="1"/>
</dbReference>
<feature type="non-terminal residue" evidence="2">
    <location>
        <position position="574"/>
    </location>
</feature>
<dbReference type="Proteomes" id="UP001140091">
    <property type="component" value="Unassembled WGS sequence"/>
</dbReference>
<feature type="region of interest" description="Disordered" evidence="1">
    <location>
        <begin position="537"/>
        <end position="574"/>
    </location>
</feature>
<evidence type="ECO:0000313" key="2">
    <source>
        <dbReference type="EMBL" id="KAJ2933925.1"/>
    </source>
</evidence>
<dbReference type="OrthoDB" id="3047068at2759"/>
<gene>
    <name evidence="2" type="ORF">H1R20_g3175</name>
</gene>
<reference evidence="2" key="1">
    <citation type="submission" date="2022-06" db="EMBL/GenBank/DDBJ databases">
        <title>Genome Sequence of Candolleomyces eurysporus.</title>
        <authorList>
            <person name="Buettner E."/>
        </authorList>
    </citation>
    <scope>NUCLEOTIDE SEQUENCE</scope>
    <source>
        <strain evidence="2">VTCC 930004</strain>
    </source>
</reference>
<evidence type="ECO:0000313" key="3">
    <source>
        <dbReference type="Proteomes" id="UP001140091"/>
    </source>
</evidence>
<dbReference type="InterPro" id="IPR011011">
    <property type="entry name" value="Znf_FYVE_PHD"/>
</dbReference>
<feature type="compositionally biased region" description="Basic residues" evidence="1">
    <location>
        <begin position="565"/>
        <end position="574"/>
    </location>
</feature>
<evidence type="ECO:0000256" key="1">
    <source>
        <dbReference type="SAM" id="MobiDB-lite"/>
    </source>
</evidence>